<evidence type="ECO:0008006" key="3">
    <source>
        <dbReference type="Google" id="ProtNLM"/>
    </source>
</evidence>
<name>A0ABD6EG73_9BILA</name>
<reference evidence="1 2" key="1">
    <citation type="submission" date="2024-08" db="EMBL/GenBank/DDBJ databases">
        <title>Gnathostoma spinigerum genome.</title>
        <authorList>
            <person name="Gonzalez-Bertolin B."/>
            <person name="Monzon S."/>
            <person name="Zaballos A."/>
            <person name="Jimenez P."/>
            <person name="Dekumyoy P."/>
            <person name="Varona S."/>
            <person name="Cuesta I."/>
            <person name="Sumanam S."/>
            <person name="Adisakwattana P."/>
            <person name="Gasser R.B."/>
            <person name="Hernandez-Gonzalez A."/>
            <person name="Young N.D."/>
            <person name="Perteguer M.J."/>
        </authorList>
    </citation>
    <scope>NUCLEOTIDE SEQUENCE [LARGE SCALE GENOMIC DNA]</scope>
    <source>
        <strain evidence="1">AL3</strain>
        <tissue evidence="1">Liver</tissue>
    </source>
</reference>
<dbReference type="AlphaFoldDB" id="A0ABD6EG73"/>
<sequence>MIDSSSEEDREGAEELCRLIIQMEEYRDLSVSILRHFNPAILSKTLLRDLIVSTHFHLRIIEKYSKAGKIETVQKKQKVRKKRKRINDSVSSDSEKERKKDYEAIWNAIAEEVSDLLYGYESLGEDQELTDVILCDREEKQQHYAMAVIRGALIEQRAADAVGMYRKARQLWMVDNVFGSNDMNPEEEFLELRSVFFSDLDELMNEWNEYRKGLYGMEEAVNAEVINEEDDNDGEDYESEEENHTRYITKQIEFSFNDYVAKFSNSGVLKWYVFLLSDYERNPGDVNMAILKLLHRIAFDLDLGALLFQLSLFVVFDRVGMSMRELSKAEAKSSPHYKIYEFGYHLLKRFFKRLNIVGS</sequence>
<organism evidence="1 2">
    <name type="scientific">Gnathostoma spinigerum</name>
    <dbReference type="NCBI Taxonomy" id="75299"/>
    <lineage>
        <taxon>Eukaryota</taxon>
        <taxon>Metazoa</taxon>
        <taxon>Ecdysozoa</taxon>
        <taxon>Nematoda</taxon>
        <taxon>Chromadorea</taxon>
        <taxon>Rhabditida</taxon>
        <taxon>Spirurina</taxon>
        <taxon>Gnathostomatomorpha</taxon>
        <taxon>Gnathostomatoidea</taxon>
        <taxon>Gnathostomatidae</taxon>
        <taxon>Gnathostoma</taxon>
    </lineage>
</organism>
<gene>
    <name evidence="1" type="ORF">AB6A40_005405</name>
</gene>
<dbReference type="PANTHER" id="PTHR22940">
    <property type="entry name" value="TIMEOUT/TIMELESS-2"/>
    <property type="match status" value="1"/>
</dbReference>
<proteinExistence type="predicted"/>
<keyword evidence="2" id="KW-1185">Reference proteome</keyword>
<comment type="caution">
    <text evidence="1">The sequence shown here is derived from an EMBL/GenBank/DDBJ whole genome shotgun (WGS) entry which is preliminary data.</text>
</comment>
<feature type="non-terminal residue" evidence="1">
    <location>
        <position position="359"/>
    </location>
</feature>
<dbReference type="PANTHER" id="PTHR22940:SF4">
    <property type="entry name" value="PROTEIN TIMELESS HOMOLOG"/>
    <property type="match status" value="1"/>
</dbReference>
<evidence type="ECO:0000313" key="1">
    <source>
        <dbReference type="EMBL" id="MFH4978696.1"/>
    </source>
</evidence>
<dbReference type="InterPro" id="IPR044998">
    <property type="entry name" value="Timeless"/>
</dbReference>
<evidence type="ECO:0000313" key="2">
    <source>
        <dbReference type="Proteomes" id="UP001608902"/>
    </source>
</evidence>
<dbReference type="Proteomes" id="UP001608902">
    <property type="component" value="Unassembled WGS sequence"/>
</dbReference>
<accession>A0ABD6EG73</accession>
<dbReference type="EMBL" id="JBGFUD010003422">
    <property type="protein sequence ID" value="MFH4978696.1"/>
    <property type="molecule type" value="Genomic_DNA"/>
</dbReference>
<protein>
    <recommendedName>
        <fullName evidence="3">Nuclear pore complex protein</fullName>
    </recommendedName>
</protein>